<protein>
    <submittedName>
        <fullName evidence="2">DUF4241 domain-containing protein</fullName>
    </submittedName>
</protein>
<evidence type="ECO:0000313" key="2">
    <source>
        <dbReference type="EMBL" id="XDQ26425.1"/>
    </source>
</evidence>
<accession>A0AB39P6U5</accession>
<organism evidence="2">
    <name type="scientific">Streptomyces sp. R21</name>
    <dbReference type="NCBI Taxonomy" id="3238627"/>
    <lineage>
        <taxon>Bacteria</taxon>
        <taxon>Bacillati</taxon>
        <taxon>Actinomycetota</taxon>
        <taxon>Actinomycetes</taxon>
        <taxon>Kitasatosporales</taxon>
        <taxon>Streptomycetaceae</taxon>
        <taxon>Streptomyces</taxon>
    </lineage>
</organism>
<dbReference type="InterPro" id="IPR025335">
    <property type="entry name" value="DUF4241"/>
</dbReference>
<dbReference type="RefSeq" id="WP_369233709.1">
    <property type="nucleotide sequence ID" value="NZ_CP163435.1"/>
</dbReference>
<reference evidence="2" key="1">
    <citation type="submission" date="2024-07" db="EMBL/GenBank/DDBJ databases">
        <authorList>
            <person name="Yu S.T."/>
        </authorList>
    </citation>
    <scope>NUCLEOTIDE SEQUENCE</scope>
    <source>
        <strain evidence="2">R21</strain>
    </source>
</reference>
<feature type="region of interest" description="Disordered" evidence="1">
    <location>
        <begin position="177"/>
        <end position="200"/>
    </location>
</feature>
<dbReference type="EMBL" id="CP163435">
    <property type="protein sequence ID" value="XDQ26425.1"/>
    <property type="molecule type" value="Genomic_DNA"/>
</dbReference>
<feature type="compositionally biased region" description="Pro residues" evidence="1">
    <location>
        <begin position="185"/>
        <end position="200"/>
    </location>
</feature>
<proteinExistence type="predicted"/>
<dbReference type="Pfam" id="PF14025">
    <property type="entry name" value="DUF4241"/>
    <property type="match status" value="1"/>
</dbReference>
<name>A0AB39P6U5_9ACTN</name>
<dbReference type="AlphaFoldDB" id="A0AB39P6U5"/>
<evidence type="ECO:0000256" key="1">
    <source>
        <dbReference type="SAM" id="MobiDB-lite"/>
    </source>
</evidence>
<sequence length="414" mass="45282">MTLNVAYGEDWDPVFRTVSGPLSRRQAAARDASGEQYVVVLRREGRSQPVAVLHVARAQGYFGIWAYDDRGRRTREIDLRGLEPGRLFLRHLAQWRYDTADMAEFAADAGRVLTDLYPDGRGRKVCEPKGRGGGSMHTLPDVPAEQRRLPAREFGDWAWVAALATDEPVPSIVHEAPETDRTPLLPTPSPAPSWRPPAPLRPRHLTETFTPGARFSPPYAGPVGPYLVENVIDAGPLRLPTGRVVACDPGWNSPVEPFTVAVPPGEYRVELAVAAYATEYDGTPIHLEDYTAARVLVSEKPTDTWELALRPGEDPRALRDGEFFGFDVDTGTGCFVDAAAAERLTGRADTVPDVDLPTDGILVLDDPESGGNLIAYPSGRGDGTYPVWIGRDTEGAVTCLVADMLILRHRELLS</sequence>
<gene>
    <name evidence="2" type="ORF">AB5J56_17690</name>
</gene>